<proteinExistence type="predicted"/>
<dbReference type="Proteomes" id="UP000238296">
    <property type="component" value="Unassembled WGS sequence"/>
</dbReference>
<organism evidence="2 3">
    <name type="scientific">Mycobacterium talmoniae</name>
    <dbReference type="NCBI Taxonomy" id="1858794"/>
    <lineage>
        <taxon>Bacteria</taxon>
        <taxon>Bacillati</taxon>
        <taxon>Actinomycetota</taxon>
        <taxon>Actinomycetes</taxon>
        <taxon>Mycobacteriales</taxon>
        <taxon>Mycobacteriaceae</taxon>
        <taxon>Mycobacterium</taxon>
    </lineage>
</organism>
<name>A0A2S8BPI6_9MYCO</name>
<comment type="caution">
    <text evidence="2">The sequence shown here is derived from an EMBL/GenBank/DDBJ whole genome shotgun (WGS) entry which is preliminary data.</text>
</comment>
<protein>
    <submittedName>
        <fullName evidence="2">Uncharacterized protein</fullName>
    </submittedName>
</protein>
<evidence type="ECO:0000256" key="1">
    <source>
        <dbReference type="SAM" id="MobiDB-lite"/>
    </source>
</evidence>
<feature type="compositionally biased region" description="Gly residues" evidence="1">
    <location>
        <begin position="249"/>
        <end position="260"/>
    </location>
</feature>
<accession>A0A2S8BPI6</accession>
<dbReference type="EMBL" id="PPEA01000167">
    <property type="protein sequence ID" value="PQM48582.1"/>
    <property type="molecule type" value="Genomic_DNA"/>
</dbReference>
<sequence>MATKFLDRGGGEPADTQLVELAVGGQHRQLGVPVPGAQPGEQPRVLVQAGVQGGAVGDAQGAGQRQPHHGAVLVGQLVEVDVQVGDVAAGVDLAVQGQEPPPADVAGVDADRAVRLVEVDEKHVAGVGFDVVEVGDFRCAGVPDPPGGADLGAGMLVAQRNIVQGAAGQRVLDRGQPDQRRFARVGVQHVDAAVGDQDPGGAVGGQPVQHRRDQIGGGRLGVPRRGDEFHARPQGVHAGPVQHHDVVGAFGGEQGTGVDR</sequence>
<dbReference type="AlphaFoldDB" id="A0A2S8BPI6"/>
<evidence type="ECO:0000313" key="2">
    <source>
        <dbReference type="EMBL" id="PQM48582.1"/>
    </source>
</evidence>
<gene>
    <name evidence="2" type="ORF">C1Y40_01200</name>
</gene>
<evidence type="ECO:0000313" key="3">
    <source>
        <dbReference type="Proteomes" id="UP000238296"/>
    </source>
</evidence>
<feature type="region of interest" description="Disordered" evidence="1">
    <location>
        <begin position="216"/>
        <end position="260"/>
    </location>
</feature>
<reference evidence="2 3" key="1">
    <citation type="journal article" date="2017" name="Int. J. Syst. Evol. Microbiol.">
        <title>Mycobacterium talmoniae sp. nov., a slowly growing mycobacterium isolated from human respiratory samples.</title>
        <authorList>
            <person name="Davidson R.M."/>
            <person name="DeGroote M.A."/>
            <person name="Marola J.L."/>
            <person name="Buss S."/>
            <person name="Jones V."/>
            <person name="McNeil M.R."/>
            <person name="Freifeld A.G."/>
            <person name="Elaine Epperson L."/>
            <person name="Hasan N.A."/>
            <person name="Jackson M."/>
            <person name="Iwen P.C."/>
            <person name="Salfinger M."/>
            <person name="Strong M."/>
        </authorList>
    </citation>
    <scope>NUCLEOTIDE SEQUENCE [LARGE SCALE GENOMIC DNA]</scope>
    <source>
        <strain evidence="2 3">ATCC BAA-2683</strain>
    </source>
</reference>